<keyword evidence="12" id="KW-0479">Metal-binding</keyword>
<dbReference type="HAMAP" id="MF_00454">
    <property type="entry name" value="FluC"/>
    <property type="match status" value="1"/>
</dbReference>
<accession>A0A171KRM1</accession>
<dbReference type="GO" id="GO:0005886">
    <property type="term" value="C:plasma membrane"/>
    <property type="evidence" value="ECO:0007669"/>
    <property type="project" value="UniProtKB-SubCell"/>
</dbReference>
<proteinExistence type="inferred from homology"/>
<evidence type="ECO:0000313" key="14">
    <source>
        <dbReference type="EMBL" id="RZS66690.1"/>
    </source>
</evidence>
<dbReference type="Proteomes" id="UP000292039">
    <property type="component" value="Unassembled WGS sequence"/>
</dbReference>
<evidence type="ECO:0000256" key="9">
    <source>
        <dbReference type="ARBA" id="ARBA00023303"/>
    </source>
</evidence>
<feature type="binding site" evidence="12">
    <location>
        <position position="80"/>
    </location>
    <ligand>
        <name>Na(+)</name>
        <dbReference type="ChEBI" id="CHEBI:29101"/>
        <note>structural</note>
    </ligand>
</feature>
<evidence type="ECO:0000256" key="4">
    <source>
        <dbReference type="ARBA" id="ARBA00022692"/>
    </source>
</evidence>
<keyword evidence="3" id="KW-0997">Cell inner membrane</keyword>
<reference evidence="14 16" key="2">
    <citation type="submission" date="2019-02" db="EMBL/GenBank/DDBJ databases">
        <title>Genomic Encyclopedia of Type Strains, Phase IV (KMG-IV): sequencing the most valuable type-strain genomes for metagenomic binning, comparative biology and taxonomic classification.</title>
        <authorList>
            <person name="Goeker M."/>
        </authorList>
    </citation>
    <scope>NUCLEOTIDE SEQUENCE [LARGE SCALE GENOMIC DNA]</scope>
    <source>
        <strain evidence="14 16">DSM 16618</strain>
    </source>
</reference>
<dbReference type="GO" id="GO:0062054">
    <property type="term" value="F:fluoride channel activity"/>
    <property type="evidence" value="ECO:0007669"/>
    <property type="project" value="UniProtKB-UniRule"/>
</dbReference>
<evidence type="ECO:0000313" key="13">
    <source>
        <dbReference type="EMBL" id="KKO71538.1"/>
    </source>
</evidence>
<organism evidence="13 15">
    <name type="scientific">Kerstersia gyiorum</name>
    <dbReference type="NCBI Taxonomy" id="206506"/>
    <lineage>
        <taxon>Bacteria</taxon>
        <taxon>Pseudomonadati</taxon>
        <taxon>Pseudomonadota</taxon>
        <taxon>Betaproteobacteria</taxon>
        <taxon>Burkholderiales</taxon>
        <taxon>Alcaligenaceae</taxon>
        <taxon>Kerstersia</taxon>
    </lineage>
</organism>
<dbReference type="PANTHER" id="PTHR28259">
    <property type="entry name" value="FLUORIDE EXPORT PROTEIN 1-RELATED"/>
    <property type="match status" value="1"/>
</dbReference>
<keyword evidence="9 12" id="KW-0407">Ion channel</keyword>
<dbReference type="Proteomes" id="UP000078084">
    <property type="component" value="Unassembled WGS sequence"/>
</dbReference>
<evidence type="ECO:0000313" key="15">
    <source>
        <dbReference type="Proteomes" id="UP000078084"/>
    </source>
</evidence>
<feature type="transmembrane region" description="Helical" evidence="12">
    <location>
        <begin position="98"/>
        <end position="126"/>
    </location>
</feature>
<dbReference type="RefSeq" id="WP_068371136.1">
    <property type="nucleotide sequence ID" value="NZ_CBCSEB010000018.1"/>
</dbReference>
<comment type="catalytic activity">
    <reaction evidence="11">
        <text>fluoride(in) = fluoride(out)</text>
        <dbReference type="Rhea" id="RHEA:76159"/>
        <dbReference type="ChEBI" id="CHEBI:17051"/>
    </reaction>
    <physiologicalReaction direction="left-to-right" evidence="11">
        <dbReference type="Rhea" id="RHEA:76160"/>
    </physiologicalReaction>
</comment>
<comment type="function">
    <text evidence="12">Fluoride-specific ion channel. Important for reducing fluoride concentration in the cell, thus reducing its toxicity.</text>
</comment>
<comment type="similarity">
    <text evidence="10 12">Belongs to the fluoride channel Fluc/FEX (TC 1.A.43) family.</text>
</comment>
<dbReference type="PANTHER" id="PTHR28259:SF1">
    <property type="entry name" value="FLUORIDE EXPORT PROTEIN 1-RELATED"/>
    <property type="match status" value="1"/>
</dbReference>
<feature type="transmembrane region" description="Helical" evidence="12">
    <location>
        <begin position="66"/>
        <end position="86"/>
    </location>
</feature>
<dbReference type="GO" id="GO:0046872">
    <property type="term" value="F:metal ion binding"/>
    <property type="evidence" value="ECO:0007669"/>
    <property type="project" value="UniProtKB-KW"/>
</dbReference>
<dbReference type="AlphaFoldDB" id="A0A171KRM1"/>
<name>A0A171KRM1_9BURK</name>
<dbReference type="NCBIfam" id="TIGR00494">
    <property type="entry name" value="crcB"/>
    <property type="match status" value="1"/>
</dbReference>
<keyword evidence="6 12" id="KW-0915">Sodium</keyword>
<sequence length="130" mass="13591">MNALTIVLAISSGAALGALARFGLSALFNNLLPQIPMGTLASNLIAAYIIGCAIGYASIVAELPTVWRLFIITGLAGGLSTFSTFTGELLTLLRNGQLLWSAGMITVHVCGSLIFMLLGIWTVNLVRGSH</sequence>
<evidence type="ECO:0000256" key="6">
    <source>
        <dbReference type="ARBA" id="ARBA00023053"/>
    </source>
</evidence>
<evidence type="ECO:0000256" key="7">
    <source>
        <dbReference type="ARBA" id="ARBA00023065"/>
    </source>
</evidence>
<keyword evidence="4 12" id="KW-0812">Transmembrane</keyword>
<keyword evidence="7 12" id="KW-0406">Ion transport</keyword>
<evidence type="ECO:0000256" key="8">
    <source>
        <dbReference type="ARBA" id="ARBA00023136"/>
    </source>
</evidence>
<gene>
    <name evidence="12" type="primary">fluC</name>
    <name evidence="12" type="synonym">crcB</name>
    <name evidence="13" type="ORF">AAV32_10055</name>
    <name evidence="14" type="ORF">EV679_2845</name>
</gene>
<evidence type="ECO:0000256" key="11">
    <source>
        <dbReference type="ARBA" id="ARBA00035585"/>
    </source>
</evidence>
<dbReference type="NCBIfam" id="NF010792">
    <property type="entry name" value="PRK14196.1"/>
    <property type="match status" value="1"/>
</dbReference>
<feature type="binding site" evidence="12">
    <location>
        <position position="77"/>
    </location>
    <ligand>
        <name>Na(+)</name>
        <dbReference type="ChEBI" id="CHEBI:29101"/>
        <note>structural</note>
    </ligand>
</feature>
<dbReference type="GeneID" id="99725256"/>
<evidence type="ECO:0000313" key="16">
    <source>
        <dbReference type="Proteomes" id="UP000292039"/>
    </source>
</evidence>
<feature type="transmembrane region" description="Helical" evidence="12">
    <location>
        <begin position="41"/>
        <end position="59"/>
    </location>
</feature>
<comment type="subcellular location">
    <subcellularLocation>
        <location evidence="1 12">Cell membrane</location>
        <topology evidence="1 12">Multi-pass membrane protein</topology>
    </subcellularLocation>
</comment>
<keyword evidence="8 12" id="KW-0472">Membrane</keyword>
<evidence type="ECO:0000256" key="10">
    <source>
        <dbReference type="ARBA" id="ARBA00035120"/>
    </source>
</evidence>
<keyword evidence="12" id="KW-0813">Transport</keyword>
<evidence type="ECO:0000256" key="12">
    <source>
        <dbReference type="HAMAP-Rule" id="MF_00454"/>
    </source>
</evidence>
<evidence type="ECO:0000256" key="5">
    <source>
        <dbReference type="ARBA" id="ARBA00022989"/>
    </source>
</evidence>
<dbReference type="STRING" id="206506.AAV32_10055"/>
<comment type="activity regulation">
    <text evidence="12">Na(+) is not transported, but it plays an essential structural role and its presence is essential for fluoride channel function.</text>
</comment>
<protein>
    <recommendedName>
        <fullName evidence="12">Fluoride-specific ion channel FluC</fullName>
    </recommendedName>
</protein>
<evidence type="ECO:0000256" key="2">
    <source>
        <dbReference type="ARBA" id="ARBA00022475"/>
    </source>
</evidence>
<reference evidence="13 15" key="1">
    <citation type="submission" date="2015-04" db="EMBL/GenBank/DDBJ databases">
        <title>Genome sequence of Kerstersia gyiorum CG1.</title>
        <authorList>
            <person name="Greninger A.L."/>
            <person name="Kozyreva V."/>
            <person name="Chaturvedi V."/>
        </authorList>
    </citation>
    <scope>NUCLEOTIDE SEQUENCE [LARGE SCALE GENOMIC DNA]</scope>
    <source>
        <strain evidence="13 15">CG1</strain>
    </source>
</reference>
<dbReference type="EMBL" id="SGWZ01000005">
    <property type="protein sequence ID" value="RZS66690.1"/>
    <property type="molecule type" value="Genomic_DNA"/>
</dbReference>
<dbReference type="EMBL" id="LBNE01000006">
    <property type="protein sequence ID" value="KKO71538.1"/>
    <property type="molecule type" value="Genomic_DNA"/>
</dbReference>
<dbReference type="Pfam" id="PF02537">
    <property type="entry name" value="CRCB"/>
    <property type="match status" value="1"/>
</dbReference>
<dbReference type="GO" id="GO:0140114">
    <property type="term" value="P:cellular detoxification of fluoride"/>
    <property type="evidence" value="ECO:0007669"/>
    <property type="project" value="UniProtKB-UniRule"/>
</dbReference>
<dbReference type="InterPro" id="IPR003691">
    <property type="entry name" value="FluC"/>
</dbReference>
<keyword evidence="2 12" id="KW-1003">Cell membrane</keyword>
<keyword evidence="15" id="KW-1185">Reference proteome</keyword>
<keyword evidence="5 12" id="KW-1133">Transmembrane helix</keyword>
<comment type="caution">
    <text evidence="13">The sequence shown here is derived from an EMBL/GenBank/DDBJ whole genome shotgun (WGS) entry which is preliminary data.</text>
</comment>
<evidence type="ECO:0000256" key="1">
    <source>
        <dbReference type="ARBA" id="ARBA00004651"/>
    </source>
</evidence>
<evidence type="ECO:0000256" key="3">
    <source>
        <dbReference type="ARBA" id="ARBA00022519"/>
    </source>
</evidence>